<accession>A0A8X6JG92</accession>
<gene>
    <name evidence="2" type="ORF">TNCT_356961</name>
</gene>
<evidence type="ECO:0000313" key="2">
    <source>
        <dbReference type="EMBL" id="GFR23993.1"/>
    </source>
</evidence>
<keyword evidence="3" id="KW-1185">Reference proteome</keyword>
<name>A0A8X6JG92_TRICU</name>
<dbReference type="EMBL" id="BMAO01028365">
    <property type="protein sequence ID" value="GFR23993.1"/>
    <property type="molecule type" value="Genomic_DNA"/>
</dbReference>
<reference evidence="2" key="1">
    <citation type="submission" date="2020-07" db="EMBL/GenBank/DDBJ databases">
        <title>Multicomponent nature underlies the extraordinary mechanical properties of spider dragline silk.</title>
        <authorList>
            <person name="Kono N."/>
            <person name="Nakamura H."/>
            <person name="Mori M."/>
            <person name="Yoshida Y."/>
            <person name="Ohtoshi R."/>
            <person name="Malay A.D."/>
            <person name="Moran D.A.P."/>
            <person name="Tomita M."/>
            <person name="Numata K."/>
            <person name="Arakawa K."/>
        </authorList>
    </citation>
    <scope>NUCLEOTIDE SEQUENCE</scope>
</reference>
<dbReference type="Proteomes" id="UP000887116">
    <property type="component" value="Unassembled WGS sequence"/>
</dbReference>
<dbReference type="OrthoDB" id="10506253at2759"/>
<comment type="caution">
    <text evidence="2">The sequence shown here is derived from an EMBL/GenBank/DDBJ whole genome shotgun (WGS) entry which is preliminary data.</text>
</comment>
<protein>
    <submittedName>
        <fullName evidence="2">Uncharacterized protein</fullName>
    </submittedName>
</protein>
<evidence type="ECO:0000256" key="1">
    <source>
        <dbReference type="SAM" id="MobiDB-lite"/>
    </source>
</evidence>
<evidence type="ECO:0000313" key="3">
    <source>
        <dbReference type="Proteomes" id="UP000887116"/>
    </source>
</evidence>
<dbReference type="AlphaFoldDB" id="A0A8X6JG92"/>
<organism evidence="2 3">
    <name type="scientific">Trichonephila clavata</name>
    <name type="common">Joro spider</name>
    <name type="synonym">Nephila clavata</name>
    <dbReference type="NCBI Taxonomy" id="2740835"/>
    <lineage>
        <taxon>Eukaryota</taxon>
        <taxon>Metazoa</taxon>
        <taxon>Ecdysozoa</taxon>
        <taxon>Arthropoda</taxon>
        <taxon>Chelicerata</taxon>
        <taxon>Arachnida</taxon>
        <taxon>Araneae</taxon>
        <taxon>Araneomorphae</taxon>
        <taxon>Entelegynae</taxon>
        <taxon>Araneoidea</taxon>
        <taxon>Nephilidae</taxon>
        <taxon>Trichonephila</taxon>
    </lineage>
</organism>
<proteinExistence type="predicted"/>
<feature type="region of interest" description="Disordered" evidence="1">
    <location>
        <begin position="69"/>
        <end position="99"/>
    </location>
</feature>
<sequence length="99" mass="11722">MQRCSRMRYHEAHKMGDWKGIQKADEEELLLEGWEVTEMTKCEEVTDKGFENGMRRRVTAKQIMEVRSDRSFSQFQRRNPRRGTPTADNGQCFPTHIQS</sequence>